<organism evidence="5 6">
    <name type="scientific">Chytriomyces confervae</name>
    <dbReference type="NCBI Taxonomy" id="246404"/>
    <lineage>
        <taxon>Eukaryota</taxon>
        <taxon>Fungi</taxon>
        <taxon>Fungi incertae sedis</taxon>
        <taxon>Chytridiomycota</taxon>
        <taxon>Chytridiomycota incertae sedis</taxon>
        <taxon>Chytridiomycetes</taxon>
        <taxon>Chytridiales</taxon>
        <taxon>Chytriomycetaceae</taxon>
        <taxon>Chytriomyces</taxon>
    </lineage>
</organism>
<dbReference type="AlphaFoldDB" id="A0A507EDT0"/>
<dbReference type="InterPro" id="IPR038156">
    <property type="entry name" value="PCS_N_sf"/>
</dbReference>
<keyword evidence="6" id="KW-1185">Reference proteome</keyword>
<feature type="domain" description="Peptidase C83" evidence="4">
    <location>
        <begin position="2"/>
        <end position="265"/>
    </location>
</feature>
<comment type="caution">
    <text evidence="5">The sequence shown here is derived from an EMBL/GenBank/DDBJ whole genome shotgun (WGS) entry which is preliminary data.</text>
</comment>
<proteinExistence type="predicted"/>
<dbReference type="GO" id="GO:0016756">
    <property type="term" value="F:glutathione gamma-glutamylcysteinyltransferase activity"/>
    <property type="evidence" value="ECO:0007669"/>
    <property type="project" value="UniProtKB-EC"/>
</dbReference>
<keyword evidence="3" id="KW-0472">Membrane</keyword>
<keyword evidence="3" id="KW-1133">Transmembrane helix</keyword>
<dbReference type="InterPro" id="IPR038765">
    <property type="entry name" value="Papain-like_cys_pep_sf"/>
</dbReference>
<evidence type="ECO:0000313" key="5">
    <source>
        <dbReference type="EMBL" id="TPX62001.1"/>
    </source>
</evidence>
<dbReference type="GO" id="GO:0046872">
    <property type="term" value="F:metal ion binding"/>
    <property type="evidence" value="ECO:0007669"/>
    <property type="project" value="InterPro"/>
</dbReference>
<dbReference type="InterPro" id="IPR007719">
    <property type="entry name" value="PCS_N"/>
</dbReference>
<keyword evidence="2" id="KW-0104">Cadmium</keyword>
<dbReference type="EC" id="2.3.2.15" evidence="1"/>
<dbReference type="GO" id="GO:0046938">
    <property type="term" value="P:phytochelatin biosynthetic process"/>
    <property type="evidence" value="ECO:0007669"/>
    <property type="project" value="InterPro"/>
</dbReference>
<dbReference type="Pfam" id="PF05023">
    <property type="entry name" value="Phytochelatin"/>
    <property type="match status" value="1"/>
</dbReference>
<evidence type="ECO:0000256" key="2">
    <source>
        <dbReference type="ARBA" id="ARBA00022539"/>
    </source>
</evidence>
<dbReference type="GO" id="GO:0010038">
    <property type="term" value="P:response to metal ion"/>
    <property type="evidence" value="ECO:0007669"/>
    <property type="project" value="InterPro"/>
</dbReference>
<dbReference type="PROSITE" id="PS51443">
    <property type="entry name" value="PCS"/>
    <property type="match status" value="1"/>
</dbReference>
<sequence>MNDVIPCERSPHAPPKNSAFRTLARNALMSVIVIVASPVLLACAVVYRNYTYQHFIKVSKPTIQDNSLYKNEQKARQILANQPNLSLFKHAAEFQVREGYCAPTTGHMILNSMPNTSVDFSSDKIQFGPAVCAKLAARIDEIAFSIGTKTFSTVVYGSEGFHAFTQALEKVNDPRYRVSVNFVRGPLFGKPFPQFLLPHNLLIAFIGGHFSPIVGYDPQEQIVAVFDVNEEYGLFLVDAKRLFDAVDTYDIQSKKSRGLIVTDLR</sequence>
<accession>A0A507EDT0</accession>
<name>A0A507EDT0_9FUNG</name>
<protein>
    <recommendedName>
        <fullName evidence="1">glutathione gamma-glutamylcysteinyltransferase</fullName>
        <ecNumber evidence="1">2.3.2.15</ecNumber>
    </recommendedName>
</protein>
<evidence type="ECO:0000259" key="4">
    <source>
        <dbReference type="PROSITE" id="PS51443"/>
    </source>
</evidence>
<evidence type="ECO:0000256" key="1">
    <source>
        <dbReference type="ARBA" id="ARBA00012468"/>
    </source>
</evidence>
<dbReference type="Gene3D" id="3.90.70.30">
    <property type="entry name" value="Phytochelatin synthase, N-terminal domain"/>
    <property type="match status" value="1"/>
</dbReference>
<evidence type="ECO:0000313" key="6">
    <source>
        <dbReference type="Proteomes" id="UP000320333"/>
    </source>
</evidence>
<keyword evidence="3" id="KW-0812">Transmembrane</keyword>
<reference evidence="5 6" key="1">
    <citation type="journal article" date="2019" name="Sci. Rep.">
        <title>Comparative genomics of chytrid fungi reveal insights into the obligate biotrophic and pathogenic lifestyle of Synchytrium endobioticum.</title>
        <authorList>
            <person name="van de Vossenberg B.T.L.H."/>
            <person name="Warris S."/>
            <person name="Nguyen H.D.T."/>
            <person name="van Gent-Pelzer M.P.E."/>
            <person name="Joly D.L."/>
            <person name="van de Geest H.C."/>
            <person name="Bonants P.J.M."/>
            <person name="Smith D.S."/>
            <person name="Levesque C.A."/>
            <person name="van der Lee T.A.J."/>
        </authorList>
    </citation>
    <scope>NUCLEOTIDE SEQUENCE [LARGE SCALE GENOMIC DNA]</scope>
    <source>
        <strain evidence="5 6">CBS 675.73</strain>
    </source>
</reference>
<evidence type="ECO:0000256" key="3">
    <source>
        <dbReference type="SAM" id="Phobius"/>
    </source>
</evidence>
<dbReference type="Proteomes" id="UP000320333">
    <property type="component" value="Unassembled WGS sequence"/>
</dbReference>
<dbReference type="EMBL" id="QEAP01000652">
    <property type="protein sequence ID" value="TPX62001.1"/>
    <property type="molecule type" value="Genomic_DNA"/>
</dbReference>
<dbReference type="SUPFAM" id="SSF54001">
    <property type="entry name" value="Cysteine proteinases"/>
    <property type="match status" value="1"/>
</dbReference>
<dbReference type="OrthoDB" id="46281at2759"/>
<feature type="transmembrane region" description="Helical" evidence="3">
    <location>
        <begin position="27"/>
        <end position="47"/>
    </location>
</feature>
<gene>
    <name evidence="5" type="ORF">CcCBS67573_g08871</name>
</gene>